<gene>
    <name evidence="1" type="ORF">LCGC14_1647870</name>
</gene>
<dbReference type="AlphaFoldDB" id="A0A0F9KDJ5"/>
<name>A0A0F9KDJ5_9ZZZZ</name>
<comment type="caution">
    <text evidence="1">The sequence shown here is derived from an EMBL/GenBank/DDBJ whole genome shotgun (WGS) entry which is preliminary data.</text>
</comment>
<evidence type="ECO:0000313" key="1">
    <source>
        <dbReference type="EMBL" id="KKM20203.1"/>
    </source>
</evidence>
<reference evidence="1" key="1">
    <citation type="journal article" date="2015" name="Nature">
        <title>Complex archaea that bridge the gap between prokaryotes and eukaryotes.</title>
        <authorList>
            <person name="Spang A."/>
            <person name="Saw J.H."/>
            <person name="Jorgensen S.L."/>
            <person name="Zaremba-Niedzwiedzka K."/>
            <person name="Martijn J."/>
            <person name="Lind A.E."/>
            <person name="van Eijk R."/>
            <person name="Schleper C."/>
            <person name="Guy L."/>
            <person name="Ettema T.J."/>
        </authorList>
    </citation>
    <scope>NUCLEOTIDE SEQUENCE</scope>
</reference>
<proteinExistence type="predicted"/>
<accession>A0A0F9KDJ5</accession>
<protein>
    <submittedName>
        <fullName evidence="1">Uncharacterized protein</fullName>
    </submittedName>
</protein>
<organism evidence="1">
    <name type="scientific">marine sediment metagenome</name>
    <dbReference type="NCBI Taxonomy" id="412755"/>
    <lineage>
        <taxon>unclassified sequences</taxon>
        <taxon>metagenomes</taxon>
        <taxon>ecological metagenomes</taxon>
    </lineage>
</organism>
<dbReference type="EMBL" id="LAZR01013817">
    <property type="protein sequence ID" value="KKM20203.1"/>
    <property type="molecule type" value="Genomic_DNA"/>
</dbReference>
<sequence>MKATEIRINKSCREFHGDEGAWDEAIMWMKSRYLEFLTADCNKDAPIRLEIHIDK</sequence>